<evidence type="ECO:0000313" key="1">
    <source>
        <dbReference type="EMBL" id="GFR30304.1"/>
    </source>
</evidence>
<reference evidence="1" key="1">
    <citation type="submission" date="2020-07" db="EMBL/GenBank/DDBJ databases">
        <title>Multicomponent nature underlies the extraordinary mechanical properties of spider dragline silk.</title>
        <authorList>
            <person name="Kono N."/>
            <person name="Nakamura H."/>
            <person name="Mori M."/>
            <person name="Yoshida Y."/>
            <person name="Ohtoshi R."/>
            <person name="Malay A.D."/>
            <person name="Moran D.A.P."/>
            <person name="Tomita M."/>
            <person name="Numata K."/>
            <person name="Arakawa K."/>
        </authorList>
    </citation>
    <scope>NUCLEOTIDE SEQUENCE</scope>
</reference>
<dbReference type="OrthoDB" id="6503215at2759"/>
<gene>
    <name evidence="1" type="ORF">TNCT_556711</name>
</gene>
<name>A0A8X6IXJ5_TRICU</name>
<dbReference type="AlphaFoldDB" id="A0A8X6IXJ5"/>
<accession>A0A8X6IXJ5</accession>
<dbReference type="EMBL" id="BMAO01029220">
    <property type="protein sequence ID" value="GFR30304.1"/>
    <property type="molecule type" value="Genomic_DNA"/>
</dbReference>
<comment type="caution">
    <text evidence="1">The sequence shown here is derived from an EMBL/GenBank/DDBJ whole genome shotgun (WGS) entry which is preliminary data.</text>
</comment>
<keyword evidence="2" id="KW-1185">Reference proteome</keyword>
<evidence type="ECO:0000313" key="2">
    <source>
        <dbReference type="Proteomes" id="UP000887116"/>
    </source>
</evidence>
<sequence>MLSSLLLLVPEFYSILFPKDLKKQFYARNPWGSFMRSVSQSFQFTAYSSRQHHLWTKQQWASILFLDELHFSLSDDS</sequence>
<proteinExistence type="predicted"/>
<protein>
    <submittedName>
        <fullName evidence="1">Uncharacterized protein</fullName>
    </submittedName>
</protein>
<organism evidence="1 2">
    <name type="scientific">Trichonephila clavata</name>
    <name type="common">Joro spider</name>
    <name type="synonym">Nephila clavata</name>
    <dbReference type="NCBI Taxonomy" id="2740835"/>
    <lineage>
        <taxon>Eukaryota</taxon>
        <taxon>Metazoa</taxon>
        <taxon>Ecdysozoa</taxon>
        <taxon>Arthropoda</taxon>
        <taxon>Chelicerata</taxon>
        <taxon>Arachnida</taxon>
        <taxon>Araneae</taxon>
        <taxon>Araneomorphae</taxon>
        <taxon>Entelegynae</taxon>
        <taxon>Araneoidea</taxon>
        <taxon>Nephilidae</taxon>
        <taxon>Trichonephila</taxon>
    </lineage>
</organism>
<dbReference type="Proteomes" id="UP000887116">
    <property type="component" value="Unassembled WGS sequence"/>
</dbReference>